<evidence type="ECO:0000256" key="6">
    <source>
        <dbReference type="ARBA" id="ARBA00022968"/>
    </source>
</evidence>
<dbReference type="Gene3D" id="2.60.370.10">
    <property type="entry name" value="Ctag/Cox11"/>
    <property type="match status" value="1"/>
</dbReference>
<evidence type="ECO:0000313" key="12">
    <source>
        <dbReference type="Proteomes" id="UP000515292"/>
    </source>
</evidence>
<protein>
    <recommendedName>
        <fullName evidence="4 10">Cytochrome c oxidase assembly protein CtaG</fullName>
    </recommendedName>
</protein>
<evidence type="ECO:0000256" key="5">
    <source>
        <dbReference type="ARBA" id="ARBA00022692"/>
    </source>
</evidence>
<comment type="similarity">
    <text evidence="3 10">Belongs to the COX11/CtaG family.</text>
</comment>
<reference evidence="11 12" key="1">
    <citation type="submission" date="2020-07" db="EMBL/GenBank/DDBJ databases">
        <title>Complete genome sequence for Sandaracinobacter sp. M6.</title>
        <authorList>
            <person name="Tang Y."/>
            <person name="Liu Q."/>
            <person name="Guo Z."/>
            <person name="Lei P."/>
            <person name="Huang B."/>
        </authorList>
    </citation>
    <scope>NUCLEOTIDE SEQUENCE [LARGE SCALE GENOMIC DNA]</scope>
    <source>
        <strain evidence="11 12">M6</strain>
    </source>
</reference>
<dbReference type="InterPro" id="IPR007533">
    <property type="entry name" value="Cyt_c_oxidase_assmbl_CtaG"/>
</dbReference>
<keyword evidence="8 10" id="KW-0186">Copper</keyword>
<dbReference type="PANTHER" id="PTHR21320">
    <property type="entry name" value="CYTOCHROME C OXIDASE ASSEMBLY PROTEIN COX11-RELATED"/>
    <property type="match status" value="1"/>
</dbReference>
<dbReference type="SUPFAM" id="SSF110111">
    <property type="entry name" value="Ctag/Cox11"/>
    <property type="match status" value="1"/>
</dbReference>
<dbReference type="NCBIfam" id="NF003465">
    <property type="entry name" value="PRK05089.1"/>
    <property type="match status" value="1"/>
</dbReference>
<evidence type="ECO:0000256" key="1">
    <source>
        <dbReference type="ARBA" id="ARBA00004007"/>
    </source>
</evidence>
<keyword evidence="10" id="KW-0997">Cell inner membrane</keyword>
<comment type="function">
    <text evidence="1 10">Exerts its effect at some terminal stage of cytochrome c oxidase synthesis, probably by being involved in the insertion of the copper B into subunit I.</text>
</comment>
<evidence type="ECO:0000256" key="4">
    <source>
        <dbReference type="ARBA" id="ARBA00015384"/>
    </source>
</evidence>
<dbReference type="AlphaFoldDB" id="A0A7G5IGZ5"/>
<evidence type="ECO:0000313" key="11">
    <source>
        <dbReference type="EMBL" id="QMW22637.1"/>
    </source>
</evidence>
<dbReference type="PANTHER" id="PTHR21320:SF3">
    <property type="entry name" value="CYTOCHROME C OXIDASE ASSEMBLY PROTEIN COX11, MITOCHONDRIAL-RELATED"/>
    <property type="match status" value="1"/>
</dbReference>
<keyword evidence="9 10" id="KW-0472">Membrane</keyword>
<dbReference type="EMBL" id="CP059851">
    <property type="protein sequence ID" value="QMW22637.1"/>
    <property type="molecule type" value="Genomic_DNA"/>
</dbReference>
<keyword evidence="10" id="KW-1003">Cell membrane</keyword>
<evidence type="ECO:0000256" key="8">
    <source>
        <dbReference type="ARBA" id="ARBA00023008"/>
    </source>
</evidence>
<comment type="subcellular location">
    <subcellularLocation>
        <location evidence="2 10">Cell inner membrane</location>
        <topology evidence="2 10">Single-pass type II membrane protein</topology>
        <orientation evidence="2 10">Periplasmic side</orientation>
    </subcellularLocation>
</comment>
<name>A0A7G5IGZ5_9SPHN</name>
<dbReference type="GO" id="GO:0008535">
    <property type="term" value="P:respiratory chain complex IV assembly"/>
    <property type="evidence" value="ECO:0007669"/>
    <property type="project" value="UniProtKB-UniRule"/>
</dbReference>
<evidence type="ECO:0000256" key="9">
    <source>
        <dbReference type="ARBA" id="ARBA00023136"/>
    </source>
</evidence>
<dbReference type="RefSeq" id="WP_182295713.1">
    <property type="nucleotide sequence ID" value="NZ_CP059851.1"/>
</dbReference>
<dbReference type="InterPro" id="IPR023471">
    <property type="entry name" value="CtaG/Cox11_dom_sf"/>
</dbReference>
<proteinExistence type="inferred from homology"/>
<feature type="topological domain" description="Periplasmic" evidence="10">
    <location>
        <begin position="30"/>
        <end position="203"/>
    </location>
</feature>
<gene>
    <name evidence="10" type="primary">ctaG</name>
    <name evidence="11" type="ORF">H3309_15215</name>
</gene>
<evidence type="ECO:0000256" key="3">
    <source>
        <dbReference type="ARBA" id="ARBA00009620"/>
    </source>
</evidence>
<keyword evidence="12" id="KW-1185">Reference proteome</keyword>
<evidence type="ECO:0000256" key="10">
    <source>
        <dbReference type="HAMAP-Rule" id="MF_00155"/>
    </source>
</evidence>
<sequence length="203" mass="21814">MATSTTANRRTGLIAALIALGMVGLAYASVPLYRIFCQVTGFGGTTQKADASALPDAATLKSVAGKTIRVRFDGNSAPGMPWAFHPVENSVTVKIGERKMAFYRATNQSAATVTGTATFNVSPESAGRFFNKIQCFCFNEQTLKPGQTVDMPVVYFIDPAILDDPDAKRIDEITLSYTFFPVDKPTQPAQITTTSASDIAARR</sequence>
<dbReference type="Proteomes" id="UP000515292">
    <property type="component" value="Chromosome"/>
</dbReference>
<dbReference type="HAMAP" id="MF_00155">
    <property type="entry name" value="CtaG"/>
    <property type="match status" value="1"/>
</dbReference>
<dbReference type="GO" id="GO:0005886">
    <property type="term" value="C:plasma membrane"/>
    <property type="evidence" value="ECO:0007669"/>
    <property type="project" value="UniProtKB-SubCell"/>
</dbReference>
<accession>A0A7G5IGZ5</accession>
<keyword evidence="5 10" id="KW-0812">Transmembrane</keyword>
<evidence type="ECO:0000256" key="7">
    <source>
        <dbReference type="ARBA" id="ARBA00022989"/>
    </source>
</evidence>
<dbReference type="KEGG" id="sand:H3309_15215"/>
<organism evidence="11 12">
    <name type="scientific">Sandaracinobacteroides saxicola</name>
    <dbReference type="NCBI Taxonomy" id="2759707"/>
    <lineage>
        <taxon>Bacteria</taxon>
        <taxon>Pseudomonadati</taxon>
        <taxon>Pseudomonadota</taxon>
        <taxon>Alphaproteobacteria</taxon>
        <taxon>Sphingomonadales</taxon>
        <taxon>Sphingosinicellaceae</taxon>
        <taxon>Sandaracinobacteroides</taxon>
    </lineage>
</organism>
<keyword evidence="7 10" id="KW-1133">Transmembrane helix</keyword>
<feature type="topological domain" description="Cytoplasmic" evidence="10">
    <location>
        <begin position="1"/>
        <end position="8"/>
    </location>
</feature>
<evidence type="ECO:0000256" key="2">
    <source>
        <dbReference type="ARBA" id="ARBA00004382"/>
    </source>
</evidence>
<dbReference type="PIRSF" id="PIRSF005413">
    <property type="entry name" value="COX11"/>
    <property type="match status" value="1"/>
</dbReference>
<dbReference type="Pfam" id="PF04442">
    <property type="entry name" value="CtaG_Cox11"/>
    <property type="match status" value="1"/>
</dbReference>
<keyword evidence="6 10" id="KW-0735">Signal-anchor</keyword>
<dbReference type="FunFam" id="2.60.370.10:FF:000001">
    <property type="entry name" value="COX11 cytochrome c oxidase assembly homolog"/>
    <property type="match status" value="1"/>
</dbReference>
<dbReference type="GO" id="GO:0005507">
    <property type="term" value="F:copper ion binding"/>
    <property type="evidence" value="ECO:0007669"/>
    <property type="project" value="InterPro"/>
</dbReference>